<reference evidence="4" key="1">
    <citation type="submission" date="2020-08" db="EMBL/GenBank/DDBJ databases">
        <title>Genome public.</title>
        <authorList>
            <person name="Liu C."/>
            <person name="Sun Q."/>
        </authorList>
    </citation>
    <scope>NUCLEOTIDE SEQUENCE</scope>
    <source>
        <strain evidence="4">H8</strain>
    </source>
</reference>
<dbReference type="AlphaFoldDB" id="A0A926DK86"/>
<dbReference type="InterPro" id="IPR014189">
    <property type="entry name" value="Quinone_OxRdtase_PIG3"/>
</dbReference>
<name>A0A926DK86_9FIRM</name>
<dbReference type="Pfam" id="PF00107">
    <property type="entry name" value="ADH_zinc_N"/>
    <property type="match status" value="1"/>
</dbReference>
<dbReference type="GO" id="GO:0070402">
    <property type="term" value="F:NADPH binding"/>
    <property type="evidence" value="ECO:0007669"/>
    <property type="project" value="TreeGrafter"/>
</dbReference>
<accession>A0A926DK86</accession>
<evidence type="ECO:0000313" key="4">
    <source>
        <dbReference type="EMBL" id="MBC8539776.1"/>
    </source>
</evidence>
<keyword evidence="1" id="KW-0521">NADP</keyword>
<dbReference type="Proteomes" id="UP000611762">
    <property type="component" value="Unassembled WGS sequence"/>
</dbReference>
<dbReference type="RefSeq" id="WP_249310977.1">
    <property type="nucleotide sequence ID" value="NZ_JACRSU010000001.1"/>
</dbReference>
<dbReference type="Gene3D" id="3.90.180.10">
    <property type="entry name" value="Medium-chain alcohol dehydrogenases, catalytic domain"/>
    <property type="match status" value="1"/>
</dbReference>
<evidence type="ECO:0000256" key="1">
    <source>
        <dbReference type="ARBA" id="ARBA00022857"/>
    </source>
</evidence>
<dbReference type="Gene3D" id="3.40.50.720">
    <property type="entry name" value="NAD(P)-binding Rossmann-like Domain"/>
    <property type="match status" value="1"/>
</dbReference>
<proteinExistence type="predicted"/>
<dbReference type="PANTHER" id="PTHR48106">
    <property type="entry name" value="QUINONE OXIDOREDUCTASE PIG3-RELATED"/>
    <property type="match status" value="1"/>
</dbReference>
<keyword evidence="5" id="KW-1185">Reference proteome</keyword>
<dbReference type="InterPro" id="IPR036291">
    <property type="entry name" value="NAD(P)-bd_dom_sf"/>
</dbReference>
<protein>
    <submittedName>
        <fullName evidence="4">NAD(P)H-quinone oxidoreductase</fullName>
    </submittedName>
</protein>
<keyword evidence="2" id="KW-0560">Oxidoreductase</keyword>
<dbReference type="InterPro" id="IPR011032">
    <property type="entry name" value="GroES-like_sf"/>
</dbReference>
<evidence type="ECO:0000259" key="3">
    <source>
        <dbReference type="SMART" id="SM00829"/>
    </source>
</evidence>
<feature type="domain" description="Enoyl reductase (ER)" evidence="3">
    <location>
        <begin position="8"/>
        <end position="319"/>
    </location>
</feature>
<dbReference type="PANTHER" id="PTHR48106:SF18">
    <property type="entry name" value="QUINONE OXIDOREDUCTASE PIG3"/>
    <property type="match status" value="1"/>
</dbReference>
<evidence type="ECO:0000256" key="2">
    <source>
        <dbReference type="ARBA" id="ARBA00023002"/>
    </source>
</evidence>
<organism evidence="4 5">
    <name type="scientific">Congzhengia minquanensis</name>
    <dbReference type="NCBI Taxonomy" id="2763657"/>
    <lineage>
        <taxon>Bacteria</taxon>
        <taxon>Bacillati</taxon>
        <taxon>Bacillota</taxon>
        <taxon>Clostridia</taxon>
        <taxon>Eubacteriales</taxon>
        <taxon>Oscillospiraceae</taxon>
        <taxon>Congzhengia</taxon>
    </lineage>
</organism>
<dbReference type="SUPFAM" id="SSF50129">
    <property type="entry name" value="GroES-like"/>
    <property type="match status" value="1"/>
</dbReference>
<dbReference type="SMART" id="SM00829">
    <property type="entry name" value="PKS_ER"/>
    <property type="match status" value="1"/>
</dbReference>
<dbReference type="GO" id="GO:0016651">
    <property type="term" value="F:oxidoreductase activity, acting on NAD(P)H"/>
    <property type="evidence" value="ECO:0007669"/>
    <property type="project" value="TreeGrafter"/>
</dbReference>
<comment type="caution">
    <text evidence="4">The sequence shown here is derived from an EMBL/GenBank/DDBJ whole genome shotgun (WGS) entry which is preliminary data.</text>
</comment>
<dbReference type="SUPFAM" id="SSF51735">
    <property type="entry name" value="NAD(P)-binding Rossmann-fold domains"/>
    <property type="match status" value="1"/>
</dbReference>
<gene>
    <name evidence="4" type="ORF">H8698_02145</name>
</gene>
<dbReference type="Pfam" id="PF08240">
    <property type="entry name" value="ADH_N"/>
    <property type="match status" value="1"/>
</dbReference>
<dbReference type="NCBIfam" id="TIGR02824">
    <property type="entry name" value="quinone_pig3"/>
    <property type="match status" value="1"/>
</dbReference>
<evidence type="ECO:0000313" key="5">
    <source>
        <dbReference type="Proteomes" id="UP000611762"/>
    </source>
</evidence>
<sequence>MKAMLTDEQKNLVWTEVDRPVPKADEVLIETKAFSLNRADLMQRNGDYPSPPGCPPWMGLEIAGTIAEIGETAKKASNFNVGDRVCALLGGGGYAEFSAVQSGMVMPIPDGFSFAEAAAIPECYATAYLNLFYEGNLKKGETFLVFAGGSGVGIAATQLAKLWGAKVIATVRSDEKAEKIKKFGADLIVNTKTTDIETVFSQQEIDLVLDCVGGPDMGKCFGRMARYGRWIDIATLGGDVTELDLKTVYKKGLRLIGSTLRSRTPEMKAEILKRLTEEVFPHFVSGALRPEIYKTFSVEQTDEAHAMMAANENIGKLVITL</sequence>
<dbReference type="InterPro" id="IPR013154">
    <property type="entry name" value="ADH-like_N"/>
</dbReference>
<dbReference type="InterPro" id="IPR020843">
    <property type="entry name" value="ER"/>
</dbReference>
<dbReference type="EMBL" id="JACRSU010000001">
    <property type="protein sequence ID" value="MBC8539776.1"/>
    <property type="molecule type" value="Genomic_DNA"/>
</dbReference>
<dbReference type="InterPro" id="IPR013149">
    <property type="entry name" value="ADH-like_C"/>
</dbReference>
<dbReference type="CDD" id="cd05276">
    <property type="entry name" value="p53_inducible_oxidoreductase"/>
    <property type="match status" value="1"/>
</dbReference>